<accession>A0A9P8W6V7</accession>
<dbReference type="OrthoDB" id="5098627at2759"/>
<keyword evidence="3" id="KW-1185">Reference proteome</keyword>
<evidence type="ECO:0000313" key="2">
    <source>
        <dbReference type="EMBL" id="KAH6889733.1"/>
    </source>
</evidence>
<dbReference type="EMBL" id="JAGPYM010000010">
    <property type="protein sequence ID" value="KAH6889733.1"/>
    <property type="molecule type" value="Genomic_DNA"/>
</dbReference>
<dbReference type="Proteomes" id="UP000777438">
    <property type="component" value="Unassembled WGS sequence"/>
</dbReference>
<proteinExistence type="predicted"/>
<feature type="region of interest" description="Disordered" evidence="1">
    <location>
        <begin position="43"/>
        <end position="78"/>
    </location>
</feature>
<evidence type="ECO:0000256" key="1">
    <source>
        <dbReference type="SAM" id="MobiDB-lite"/>
    </source>
</evidence>
<comment type="caution">
    <text evidence="2">The sequence shown here is derived from an EMBL/GenBank/DDBJ whole genome shotgun (WGS) entry which is preliminary data.</text>
</comment>
<organism evidence="2 3">
    <name type="scientific">Thelonectria olida</name>
    <dbReference type="NCBI Taxonomy" id="1576542"/>
    <lineage>
        <taxon>Eukaryota</taxon>
        <taxon>Fungi</taxon>
        <taxon>Dikarya</taxon>
        <taxon>Ascomycota</taxon>
        <taxon>Pezizomycotina</taxon>
        <taxon>Sordariomycetes</taxon>
        <taxon>Hypocreomycetidae</taxon>
        <taxon>Hypocreales</taxon>
        <taxon>Nectriaceae</taxon>
        <taxon>Thelonectria</taxon>
    </lineage>
</organism>
<reference evidence="2 3" key="1">
    <citation type="journal article" date="2021" name="Nat. Commun.">
        <title>Genetic determinants of endophytism in the Arabidopsis root mycobiome.</title>
        <authorList>
            <person name="Mesny F."/>
            <person name="Miyauchi S."/>
            <person name="Thiergart T."/>
            <person name="Pickel B."/>
            <person name="Atanasova L."/>
            <person name="Karlsson M."/>
            <person name="Huettel B."/>
            <person name="Barry K.W."/>
            <person name="Haridas S."/>
            <person name="Chen C."/>
            <person name="Bauer D."/>
            <person name="Andreopoulos W."/>
            <person name="Pangilinan J."/>
            <person name="LaButti K."/>
            <person name="Riley R."/>
            <person name="Lipzen A."/>
            <person name="Clum A."/>
            <person name="Drula E."/>
            <person name="Henrissat B."/>
            <person name="Kohler A."/>
            <person name="Grigoriev I.V."/>
            <person name="Martin F.M."/>
            <person name="Hacquard S."/>
        </authorList>
    </citation>
    <scope>NUCLEOTIDE SEQUENCE [LARGE SCALE GENOMIC DNA]</scope>
    <source>
        <strain evidence="2 3">MPI-CAGE-CH-0241</strain>
    </source>
</reference>
<gene>
    <name evidence="2" type="ORF">B0T10DRAFT_561318</name>
</gene>
<sequence length="102" mass="11404">MPTREVLSYFSNAGPQATGVGPIYEHIDHIPQSLLDRHNNLAAKPNKSTCFSPDARRTTPEEQDRVRSTGARTPGSLAAEIRAQIKHRADEKEKKNKDKEPQ</sequence>
<dbReference type="AlphaFoldDB" id="A0A9P8W6V7"/>
<feature type="compositionally biased region" description="Basic and acidic residues" evidence="1">
    <location>
        <begin position="54"/>
        <end position="67"/>
    </location>
</feature>
<evidence type="ECO:0000313" key="3">
    <source>
        <dbReference type="Proteomes" id="UP000777438"/>
    </source>
</evidence>
<protein>
    <submittedName>
        <fullName evidence="2">Uncharacterized protein</fullName>
    </submittedName>
</protein>
<name>A0A9P8W6V7_9HYPO</name>